<organism evidence="2 3">
    <name type="scientific">Pontivivens nitratireducens</name>
    <dbReference type="NCBI Taxonomy" id="2758038"/>
    <lineage>
        <taxon>Bacteria</taxon>
        <taxon>Pseudomonadati</taxon>
        <taxon>Pseudomonadota</taxon>
        <taxon>Alphaproteobacteria</taxon>
        <taxon>Rhodobacterales</taxon>
        <taxon>Paracoccaceae</taxon>
        <taxon>Pontivivens</taxon>
    </lineage>
</organism>
<protein>
    <submittedName>
        <fullName evidence="2">Relaxase/mobilization nuclease domain-containing protein</fullName>
    </submittedName>
</protein>
<gene>
    <name evidence="2" type="ORF">G8E03_09080</name>
</gene>
<dbReference type="KEGG" id="mon:G8E03_09080"/>
<keyword evidence="3" id="KW-1185">Reference proteome</keyword>
<sequence>MLIKFFLNGKGAGAGPVGYLVAERVLAYDDNRDLVRDADGRPLTITRDPLPEVLRGDPNRTEALIDASRHQWTYRAGVISFAAEDAPSEAQQREVMDAFEKLAFAGLDGEQYDTLWVRHSHEDRVELHFCTPRLELTTGRSLNIAPPGYQDAYDSLRDLLNQRHGWADPMELERTQQVRGIIEAPTRAQGRDELHAWILDQISMGLIEDRVSMLDALADAGFDLPRVGKSYLTAQDPETGERWRLKGEIFHEDWQTDPAERETERGAGHDTPGLRRLDGIPAGKVQDRFDGHCERRAAYHRERYAPLPKREQELVRDADQAGKELADDLPLGGLGPDRDGDCLDDGRKLALDGVADTLRTDGTRTDPDRAGGADLANAESRQRRTEPLHVGGQNELLHQNYGAINANYPDTVGARLAHLRRAIDDVLRGLGRRNEWLGSACDQQDRDADFLYSRLREFAHAFSNRVDEGIAWLAQRRSELQRAGQALARELAASEVRRKEAETELRRRYPKQTFGMRLARSGRLDVAMRHSVVPHHHPSPTPPLLGRKRPLTRTVVPGAPNQTPKPKP</sequence>
<name>A0A6G7VLM2_9RHOB</name>
<evidence type="ECO:0000256" key="1">
    <source>
        <dbReference type="SAM" id="MobiDB-lite"/>
    </source>
</evidence>
<feature type="region of interest" description="Disordered" evidence="1">
    <location>
        <begin position="532"/>
        <end position="568"/>
    </location>
</feature>
<evidence type="ECO:0000313" key="2">
    <source>
        <dbReference type="EMBL" id="QIK40904.1"/>
    </source>
</evidence>
<feature type="region of interest" description="Disordered" evidence="1">
    <location>
        <begin position="358"/>
        <end position="386"/>
    </location>
</feature>
<dbReference type="AlphaFoldDB" id="A0A6G7VLM2"/>
<feature type="compositionally biased region" description="Basic and acidic residues" evidence="1">
    <location>
        <begin position="253"/>
        <end position="278"/>
    </location>
</feature>
<accession>A0A6G7VLM2</accession>
<reference evidence="2 3" key="1">
    <citation type="submission" date="2020-03" db="EMBL/GenBank/DDBJ databases">
        <title>Complete genome sequence of Monaibacterium sp. ALG8 with diverse plasmids.</title>
        <authorList>
            <person name="Sun C."/>
        </authorList>
    </citation>
    <scope>NUCLEOTIDE SEQUENCE [LARGE SCALE GENOMIC DNA]</scope>
    <source>
        <strain evidence="2 3">ALG8</strain>
    </source>
</reference>
<dbReference type="EMBL" id="CP049811">
    <property type="protein sequence ID" value="QIK40904.1"/>
    <property type="molecule type" value="Genomic_DNA"/>
</dbReference>
<feature type="compositionally biased region" description="Basic and acidic residues" evidence="1">
    <location>
        <begin position="358"/>
        <end position="371"/>
    </location>
</feature>
<dbReference type="Proteomes" id="UP000500791">
    <property type="component" value="Chromosome"/>
</dbReference>
<evidence type="ECO:0000313" key="3">
    <source>
        <dbReference type="Proteomes" id="UP000500791"/>
    </source>
</evidence>
<feature type="region of interest" description="Disordered" evidence="1">
    <location>
        <begin position="253"/>
        <end position="289"/>
    </location>
</feature>
<proteinExistence type="predicted"/>